<dbReference type="PROSITE" id="PS00178">
    <property type="entry name" value="AA_TRNA_LIGASE_I"/>
    <property type="match status" value="1"/>
</dbReference>
<comment type="similarity">
    <text evidence="2 10 11">Belongs to the class-I aminoacyl-tRNA synthetase family.</text>
</comment>
<organism evidence="14 15">
    <name type="scientific">Neoroseomonas lacus</name>
    <dbReference type="NCBI Taxonomy" id="287609"/>
    <lineage>
        <taxon>Bacteria</taxon>
        <taxon>Pseudomonadati</taxon>
        <taxon>Pseudomonadota</taxon>
        <taxon>Alphaproteobacteria</taxon>
        <taxon>Acetobacterales</taxon>
        <taxon>Acetobacteraceae</taxon>
        <taxon>Neoroseomonas</taxon>
    </lineage>
</organism>
<dbReference type="GO" id="GO:0004814">
    <property type="term" value="F:arginine-tRNA ligase activity"/>
    <property type="evidence" value="ECO:0007669"/>
    <property type="project" value="UniProtKB-UniRule"/>
</dbReference>
<evidence type="ECO:0000256" key="8">
    <source>
        <dbReference type="ARBA" id="ARBA00023146"/>
    </source>
</evidence>
<feature type="domain" description="DALR anticodon binding" evidence="12">
    <location>
        <begin position="486"/>
        <end position="614"/>
    </location>
</feature>
<dbReference type="SUPFAM" id="SSF55190">
    <property type="entry name" value="Arginyl-tRNA synthetase (ArgRS), N-terminal 'additional' domain"/>
    <property type="match status" value="1"/>
</dbReference>
<evidence type="ECO:0000259" key="12">
    <source>
        <dbReference type="SMART" id="SM00836"/>
    </source>
</evidence>
<dbReference type="HAMAP" id="MF_00123">
    <property type="entry name" value="Arg_tRNA_synth"/>
    <property type="match status" value="1"/>
</dbReference>
<dbReference type="GO" id="GO:0005524">
    <property type="term" value="F:ATP binding"/>
    <property type="evidence" value="ECO:0007669"/>
    <property type="project" value="UniProtKB-UniRule"/>
</dbReference>
<evidence type="ECO:0000256" key="9">
    <source>
        <dbReference type="ARBA" id="ARBA00049339"/>
    </source>
</evidence>
<dbReference type="InterPro" id="IPR005148">
    <property type="entry name" value="Arg-tRNA-synth_N"/>
</dbReference>
<reference evidence="14" key="1">
    <citation type="journal article" date="2014" name="Int. J. Syst. Evol. Microbiol.">
        <title>Complete genome sequence of Corynebacterium casei LMG S-19264T (=DSM 44701T), isolated from a smear-ripened cheese.</title>
        <authorList>
            <consortium name="US DOE Joint Genome Institute (JGI-PGF)"/>
            <person name="Walter F."/>
            <person name="Albersmeier A."/>
            <person name="Kalinowski J."/>
            <person name="Ruckert C."/>
        </authorList>
    </citation>
    <scope>NUCLEOTIDE SEQUENCE</scope>
    <source>
        <strain evidence="14">CGMCC 1.3617</strain>
    </source>
</reference>
<dbReference type="SUPFAM" id="SSF47323">
    <property type="entry name" value="Anticodon-binding domain of a subclass of class I aminoacyl-tRNA synthetases"/>
    <property type="match status" value="1"/>
</dbReference>
<comment type="caution">
    <text evidence="14">The sequence shown here is derived from an EMBL/GenBank/DDBJ whole genome shotgun (WGS) entry which is preliminary data.</text>
</comment>
<dbReference type="EMBL" id="BMKW01000001">
    <property type="protein sequence ID" value="GGI99336.1"/>
    <property type="molecule type" value="Genomic_DNA"/>
</dbReference>
<dbReference type="InterPro" id="IPR009080">
    <property type="entry name" value="tRNAsynth_Ia_anticodon-bd"/>
</dbReference>
<keyword evidence="15" id="KW-1185">Reference proteome</keyword>
<accession>A0A917K623</accession>
<evidence type="ECO:0000256" key="6">
    <source>
        <dbReference type="ARBA" id="ARBA00022840"/>
    </source>
</evidence>
<dbReference type="InterPro" id="IPR014729">
    <property type="entry name" value="Rossmann-like_a/b/a_fold"/>
</dbReference>
<dbReference type="SUPFAM" id="SSF52374">
    <property type="entry name" value="Nucleotidylyl transferase"/>
    <property type="match status" value="1"/>
</dbReference>
<dbReference type="SMART" id="SM01016">
    <property type="entry name" value="Arg_tRNA_synt_N"/>
    <property type="match status" value="1"/>
</dbReference>
<keyword evidence="3 10" id="KW-0963">Cytoplasm</keyword>
<dbReference type="EC" id="6.1.1.19" evidence="10"/>
<comment type="subunit">
    <text evidence="10">Monomer.</text>
</comment>
<dbReference type="FunFam" id="1.10.730.10:FF:000008">
    <property type="entry name" value="Arginine--tRNA ligase"/>
    <property type="match status" value="1"/>
</dbReference>
<keyword evidence="6 10" id="KW-0067">ATP-binding</keyword>
<dbReference type="CDD" id="cd00671">
    <property type="entry name" value="ArgRS_core"/>
    <property type="match status" value="1"/>
</dbReference>
<evidence type="ECO:0000313" key="14">
    <source>
        <dbReference type="EMBL" id="GGI99336.1"/>
    </source>
</evidence>
<dbReference type="Pfam" id="PF00750">
    <property type="entry name" value="tRNA-synt_1d"/>
    <property type="match status" value="1"/>
</dbReference>
<dbReference type="InterPro" id="IPR001278">
    <property type="entry name" value="Arg-tRNA-ligase"/>
</dbReference>
<proteinExistence type="inferred from homology"/>
<evidence type="ECO:0000256" key="1">
    <source>
        <dbReference type="ARBA" id="ARBA00004496"/>
    </source>
</evidence>
<dbReference type="InterPro" id="IPR036695">
    <property type="entry name" value="Arg-tRNA-synth_N_sf"/>
</dbReference>
<evidence type="ECO:0000256" key="5">
    <source>
        <dbReference type="ARBA" id="ARBA00022741"/>
    </source>
</evidence>
<feature type="domain" description="Arginyl tRNA synthetase N-terminal" evidence="13">
    <location>
        <begin position="3"/>
        <end position="93"/>
    </location>
</feature>
<dbReference type="InterPro" id="IPR001412">
    <property type="entry name" value="aa-tRNA-synth_I_CS"/>
</dbReference>
<dbReference type="GO" id="GO:0005737">
    <property type="term" value="C:cytoplasm"/>
    <property type="evidence" value="ECO:0007669"/>
    <property type="project" value="UniProtKB-SubCell"/>
</dbReference>
<keyword evidence="4 10" id="KW-0436">Ligase</keyword>
<evidence type="ECO:0000256" key="4">
    <source>
        <dbReference type="ARBA" id="ARBA00022598"/>
    </source>
</evidence>
<evidence type="ECO:0000256" key="7">
    <source>
        <dbReference type="ARBA" id="ARBA00022917"/>
    </source>
</evidence>
<dbReference type="Gene3D" id="3.30.1360.70">
    <property type="entry name" value="Arginyl tRNA synthetase N-terminal domain"/>
    <property type="match status" value="1"/>
</dbReference>
<dbReference type="Pfam" id="PF05746">
    <property type="entry name" value="DALR_1"/>
    <property type="match status" value="1"/>
</dbReference>
<dbReference type="InterPro" id="IPR008909">
    <property type="entry name" value="DALR_anticod-bd"/>
</dbReference>
<dbReference type="SMART" id="SM00836">
    <property type="entry name" value="DALR_1"/>
    <property type="match status" value="1"/>
</dbReference>
<dbReference type="Proteomes" id="UP000661507">
    <property type="component" value="Unassembled WGS sequence"/>
</dbReference>
<feature type="short sequence motif" description="'HIGH' region" evidence="10">
    <location>
        <begin position="130"/>
        <end position="140"/>
    </location>
</feature>
<dbReference type="PRINTS" id="PR01038">
    <property type="entry name" value="TRNASYNTHARG"/>
</dbReference>
<comment type="subcellular location">
    <subcellularLocation>
        <location evidence="1 10">Cytoplasm</location>
    </subcellularLocation>
</comment>
<sequence length="615" mass="67044">MTENIFALLTQEVRGVLAALVPDLPPEALARVQVEPPRDAAHGDMATNAALIAAKPARMPPQKLAAALAEKLAALPMVTEATPAGPGFVNLRLDEDFLRAQLPAVLRAGEAYGDSTIGAGVRANVEYVSANPTGPMHVGHCRGAVVGDALANLLKKAGWDVTKEYYVNDAGNQVGALGWASYWRYLRAVTLDADEWNAENTEQRFGVTLQYRGDYLVAVGDALAERHGAGMMPRRVEGGTVPEEETLSAYAPALERGWLVKSAWLDTAREIAVAMMMAEIREDLALLGVEQDVFVSERSLVEAGAVEGAVRLLEDKGLLYEGVLEPPKGKTPDDWEPRPQTLFRATEFGDDVDRPLRKSDGTNTYFANDIAYHADKVGRGQELLIDVWGADHGGYVSRMQAAVRAVSDGRVPLEVVLCQIVHVMKAGEPVRMSKRAGTYITLRDLIEEVGRDAVRFTMLTRKSDAQMEFDLDKVVEQSRDNPVFYVQYAHARCRSVLRQAEAADAALVADLADVPLTALADPSEMALIRRLAAWPRSVEAAATAREPHRIAFYLADLAGDFHVLWNRGRDDSTLRFIRTEDRGATRARLALVAATATVIRSGLGVMGVTPVEEMR</sequence>
<evidence type="ECO:0000256" key="3">
    <source>
        <dbReference type="ARBA" id="ARBA00022490"/>
    </source>
</evidence>
<gene>
    <name evidence="10 14" type="primary">argS</name>
    <name evidence="14" type="ORF">GCM10011320_02600</name>
</gene>
<protein>
    <recommendedName>
        <fullName evidence="10">Arginine--tRNA ligase</fullName>
        <ecNumber evidence="10">6.1.1.19</ecNumber>
    </recommendedName>
    <alternativeName>
        <fullName evidence="10">Arginyl-tRNA synthetase</fullName>
        <shortName evidence="10">ArgRS</shortName>
    </alternativeName>
</protein>
<evidence type="ECO:0000256" key="11">
    <source>
        <dbReference type="RuleBase" id="RU363038"/>
    </source>
</evidence>
<evidence type="ECO:0000313" key="15">
    <source>
        <dbReference type="Proteomes" id="UP000661507"/>
    </source>
</evidence>
<dbReference type="AlphaFoldDB" id="A0A917K623"/>
<dbReference type="RefSeq" id="WP_188965103.1">
    <property type="nucleotide sequence ID" value="NZ_BMKW01000001.1"/>
</dbReference>
<comment type="catalytic activity">
    <reaction evidence="9 10">
        <text>tRNA(Arg) + L-arginine + ATP = L-arginyl-tRNA(Arg) + AMP + diphosphate</text>
        <dbReference type="Rhea" id="RHEA:20301"/>
        <dbReference type="Rhea" id="RHEA-COMP:9658"/>
        <dbReference type="Rhea" id="RHEA-COMP:9673"/>
        <dbReference type="ChEBI" id="CHEBI:30616"/>
        <dbReference type="ChEBI" id="CHEBI:32682"/>
        <dbReference type="ChEBI" id="CHEBI:33019"/>
        <dbReference type="ChEBI" id="CHEBI:78442"/>
        <dbReference type="ChEBI" id="CHEBI:78513"/>
        <dbReference type="ChEBI" id="CHEBI:456215"/>
        <dbReference type="EC" id="6.1.1.19"/>
    </reaction>
</comment>
<dbReference type="Gene3D" id="3.40.50.620">
    <property type="entry name" value="HUPs"/>
    <property type="match status" value="1"/>
</dbReference>
<reference evidence="14" key="2">
    <citation type="submission" date="2020-09" db="EMBL/GenBank/DDBJ databases">
        <authorList>
            <person name="Sun Q."/>
            <person name="Zhou Y."/>
        </authorList>
    </citation>
    <scope>NUCLEOTIDE SEQUENCE</scope>
    <source>
        <strain evidence="14">CGMCC 1.3617</strain>
    </source>
</reference>
<keyword evidence="5 10" id="KW-0547">Nucleotide-binding</keyword>
<dbReference type="PANTHER" id="PTHR11956">
    <property type="entry name" value="ARGINYL-TRNA SYNTHETASE"/>
    <property type="match status" value="1"/>
</dbReference>
<evidence type="ECO:0000259" key="13">
    <source>
        <dbReference type="SMART" id="SM01016"/>
    </source>
</evidence>
<evidence type="ECO:0000256" key="2">
    <source>
        <dbReference type="ARBA" id="ARBA00005594"/>
    </source>
</evidence>
<keyword evidence="7 10" id="KW-0648">Protein biosynthesis</keyword>
<keyword evidence="8 10" id="KW-0030">Aminoacyl-tRNA synthetase</keyword>
<dbReference type="GO" id="GO:0006420">
    <property type="term" value="P:arginyl-tRNA aminoacylation"/>
    <property type="evidence" value="ECO:0007669"/>
    <property type="project" value="UniProtKB-UniRule"/>
</dbReference>
<evidence type="ECO:0000256" key="10">
    <source>
        <dbReference type="HAMAP-Rule" id="MF_00123"/>
    </source>
</evidence>
<dbReference type="InterPro" id="IPR035684">
    <property type="entry name" value="ArgRS_core"/>
</dbReference>
<dbReference type="PANTHER" id="PTHR11956:SF5">
    <property type="entry name" value="ARGININE--TRNA LIGASE, CYTOPLASMIC"/>
    <property type="match status" value="1"/>
</dbReference>
<dbReference type="Pfam" id="PF03485">
    <property type="entry name" value="Arg_tRNA_synt_N"/>
    <property type="match status" value="1"/>
</dbReference>
<name>A0A917K623_9PROT</name>
<dbReference type="Gene3D" id="1.10.730.10">
    <property type="entry name" value="Isoleucyl-tRNA Synthetase, Domain 1"/>
    <property type="match status" value="1"/>
</dbReference>